<name>A0A0B6ZMR4_9EUPU</name>
<feature type="non-terminal residue" evidence="1">
    <location>
        <position position="1"/>
    </location>
</feature>
<dbReference type="EMBL" id="HACG01022115">
    <property type="protein sequence ID" value="CEK68980.1"/>
    <property type="molecule type" value="Transcribed_RNA"/>
</dbReference>
<feature type="non-terminal residue" evidence="1">
    <location>
        <position position="70"/>
    </location>
</feature>
<reference evidence="1" key="1">
    <citation type="submission" date="2014-12" db="EMBL/GenBank/DDBJ databases">
        <title>Insight into the proteome of Arion vulgaris.</title>
        <authorList>
            <person name="Aradska J."/>
            <person name="Bulat T."/>
            <person name="Smidak R."/>
            <person name="Sarate P."/>
            <person name="Gangsoo J."/>
            <person name="Sialana F."/>
            <person name="Bilban M."/>
            <person name="Lubec G."/>
        </authorList>
    </citation>
    <scope>NUCLEOTIDE SEQUENCE</scope>
    <source>
        <tissue evidence="1">Skin</tissue>
    </source>
</reference>
<gene>
    <name evidence="1" type="primary">ORF68490</name>
</gene>
<protein>
    <submittedName>
        <fullName evidence="1">Uncharacterized protein</fullName>
    </submittedName>
</protein>
<accession>A0A0B6ZMR4</accession>
<sequence>TFDLVETGSSGHLEIVPALKTRDERPSTVKFPQITIPVGIPPVIPPWRETVEKYLTDIQSLPIHDFSTCQ</sequence>
<proteinExistence type="predicted"/>
<dbReference type="AlphaFoldDB" id="A0A0B6ZMR4"/>
<evidence type="ECO:0000313" key="1">
    <source>
        <dbReference type="EMBL" id="CEK68980.1"/>
    </source>
</evidence>
<organism evidence="1">
    <name type="scientific">Arion vulgaris</name>
    <dbReference type="NCBI Taxonomy" id="1028688"/>
    <lineage>
        <taxon>Eukaryota</taxon>
        <taxon>Metazoa</taxon>
        <taxon>Spiralia</taxon>
        <taxon>Lophotrochozoa</taxon>
        <taxon>Mollusca</taxon>
        <taxon>Gastropoda</taxon>
        <taxon>Heterobranchia</taxon>
        <taxon>Euthyneura</taxon>
        <taxon>Panpulmonata</taxon>
        <taxon>Eupulmonata</taxon>
        <taxon>Stylommatophora</taxon>
        <taxon>Helicina</taxon>
        <taxon>Arionoidea</taxon>
        <taxon>Arionidae</taxon>
        <taxon>Arion</taxon>
    </lineage>
</organism>